<keyword evidence="1" id="KW-0540">Nuclease</keyword>
<reference evidence="5" key="1">
    <citation type="submission" date="2020-03" db="EMBL/GenBank/DDBJ databases">
        <title>Draft sequencing of Calidifontibacter sp. DB0510.</title>
        <authorList>
            <person name="Kim D.-U."/>
        </authorList>
    </citation>
    <scope>NUCLEOTIDE SEQUENCE</scope>
    <source>
        <strain evidence="5">DB0510</strain>
    </source>
</reference>
<feature type="region of interest" description="Disordered" evidence="3">
    <location>
        <begin position="288"/>
        <end position="322"/>
    </location>
</feature>
<accession>A0A967B336</accession>
<evidence type="ECO:0000256" key="2">
    <source>
        <dbReference type="ARBA" id="ARBA00022801"/>
    </source>
</evidence>
<comment type="caution">
    <text evidence="5">The sequence shown here is derived from an EMBL/GenBank/DDBJ whole genome shotgun (WGS) entry which is preliminary data.</text>
</comment>
<dbReference type="InterPro" id="IPR001279">
    <property type="entry name" value="Metallo-B-lactamas"/>
</dbReference>
<keyword evidence="1" id="KW-0255">Endonuclease</keyword>
<keyword evidence="6" id="KW-1185">Reference proteome</keyword>
<evidence type="ECO:0000313" key="5">
    <source>
        <dbReference type="EMBL" id="NHN54762.1"/>
    </source>
</evidence>
<dbReference type="AlphaFoldDB" id="A0A967B336"/>
<dbReference type="Gene3D" id="3.60.15.10">
    <property type="entry name" value="Ribonuclease Z/Hydroxyacylglutathione hydrolase-like"/>
    <property type="match status" value="1"/>
</dbReference>
<name>A0A967B336_9MICO</name>
<sequence>MTEVNVTLTGTGTPVPVPGRAGPGVFVQTPDTGIQIDTGRSTVLRLAEAGLRADEIDAVLLTHHHSDHTTDLGDVLVSAWLMDAEHSVAVVTPDGLTADFARLALEPLQGDLLFRRSHRGVRRIAEPELLTFQPSSDPQEVWRRGSTRVDAVAVRHEPVLAAAGYRIATPVGNVVVSGDTRACDEVERLAAEARVLVHEVVDPQRVPDHRQHTIDYHARPDEVAALAERAGVDVLALTHLWPSPEHDGHVEDLLAAVRGGGFTGDLIVGSDLTAIRFDSHHTSITVPDRPAVGVQGRHSPATPSRAAAAPSSPVVFTTPETP</sequence>
<dbReference type="CDD" id="cd07719">
    <property type="entry name" value="arylsulfatase_AtsA-like_MBL-fold"/>
    <property type="match status" value="1"/>
</dbReference>
<evidence type="ECO:0000259" key="4">
    <source>
        <dbReference type="Pfam" id="PF12706"/>
    </source>
</evidence>
<dbReference type="EMBL" id="JAAOIV010000002">
    <property type="protein sequence ID" value="NHN54762.1"/>
    <property type="molecule type" value="Genomic_DNA"/>
</dbReference>
<feature type="compositionally biased region" description="Low complexity" evidence="3">
    <location>
        <begin position="299"/>
        <end position="313"/>
    </location>
</feature>
<evidence type="ECO:0000256" key="3">
    <source>
        <dbReference type="SAM" id="MobiDB-lite"/>
    </source>
</evidence>
<evidence type="ECO:0000313" key="6">
    <source>
        <dbReference type="Proteomes" id="UP000744769"/>
    </source>
</evidence>
<dbReference type="SUPFAM" id="SSF56281">
    <property type="entry name" value="Metallo-hydrolase/oxidoreductase"/>
    <property type="match status" value="1"/>
</dbReference>
<dbReference type="PANTHER" id="PTHR46018">
    <property type="entry name" value="ZINC PHOSPHODIESTERASE ELAC PROTEIN 1"/>
    <property type="match status" value="1"/>
</dbReference>
<organism evidence="5 6">
    <name type="scientific">Metallococcus carri</name>
    <dbReference type="NCBI Taxonomy" id="1656884"/>
    <lineage>
        <taxon>Bacteria</taxon>
        <taxon>Bacillati</taxon>
        <taxon>Actinomycetota</taxon>
        <taxon>Actinomycetes</taxon>
        <taxon>Micrococcales</taxon>
        <taxon>Dermacoccaceae</taxon>
        <taxon>Metallococcus</taxon>
    </lineage>
</organism>
<evidence type="ECO:0000256" key="1">
    <source>
        <dbReference type="ARBA" id="ARBA00022759"/>
    </source>
</evidence>
<dbReference type="Pfam" id="PF12706">
    <property type="entry name" value="Lactamase_B_2"/>
    <property type="match status" value="1"/>
</dbReference>
<dbReference type="InterPro" id="IPR044094">
    <property type="entry name" value="AtsA-like_MBL-fold"/>
</dbReference>
<dbReference type="PANTHER" id="PTHR46018:SF2">
    <property type="entry name" value="ZINC PHOSPHODIESTERASE ELAC PROTEIN 1"/>
    <property type="match status" value="1"/>
</dbReference>
<feature type="domain" description="Metallo-beta-lactamase" evidence="4">
    <location>
        <begin position="51"/>
        <end position="239"/>
    </location>
</feature>
<dbReference type="Proteomes" id="UP000744769">
    <property type="component" value="Unassembled WGS sequence"/>
</dbReference>
<gene>
    <name evidence="5" type="ORF">G9U51_03065</name>
</gene>
<proteinExistence type="predicted"/>
<dbReference type="GO" id="GO:0042781">
    <property type="term" value="F:3'-tRNA processing endoribonuclease activity"/>
    <property type="evidence" value="ECO:0007669"/>
    <property type="project" value="TreeGrafter"/>
</dbReference>
<dbReference type="InterPro" id="IPR036866">
    <property type="entry name" value="RibonucZ/Hydroxyglut_hydro"/>
</dbReference>
<feature type="region of interest" description="Disordered" evidence="3">
    <location>
        <begin position="1"/>
        <end position="21"/>
    </location>
</feature>
<dbReference type="RefSeq" id="WP_166192999.1">
    <property type="nucleotide sequence ID" value="NZ_JAAOIV010000002.1"/>
</dbReference>
<keyword evidence="2" id="KW-0378">Hydrolase</keyword>
<protein>
    <submittedName>
        <fullName evidence="5">MBL fold metallo-hydrolase</fullName>
    </submittedName>
</protein>